<dbReference type="RefSeq" id="WP_340330095.1">
    <property type="nucleotide sequence ID" value="NZ_JAZHOF010000005.1"/>
</dbReference>
<feature type="domain" description="GSCFA" evidence="1">
    <location>
        <begin position="2"/>
        <end position="233"/>
    </location>
</feature>
<dbReference type="EMBL" id="JAZHOF010000005">
    <property type="protein sequence ID" value="MEJ8572392.1"/>
    <property type="molecule type" value="Genomic_DNA"/>
</dbReference>
<evidence type="ECO:0000313" key="2">
    <source>
        <dbReference type="EMBL" id="MEJ8572392.1"/>
    </source>
</evidence>
<dbReference type="InterPro" id="IPR014982">
    <property type="entry name" value="GSCFA"/>
</dbReference>
<gene>
    <name evidence="2" type="ORF">V3328_12955</name>
</gene>
<keyword evidence="3" id="KW-1185">Reference proteome</keyword>
<protein>
    <submittedName>
        <fullName evidence="2">GSCFA domain-containing protein</fullName>
    </submittedName>
</protein>
<organism evidence="2 3">
    <name type="scientific">Microbaculum marinum</name>
    <dbReference type="NCBI Taxonomy" id="1764581"/>
    <lineage>
        <taxon>Bacteria</taxon>
        <taxon>Pseudomonadati</taxon>
        <taxon>Pseudomonadota</taxon>
        <taxon>Alphaproteobacteria</taxon>
        <taxon>Hyphomicrobiales</taxon>
        <taxon>Tepidamorphaceae</taxon>
        <taxon>Microbaculum</taxon>
    </lineage>
</organism>
<evidence type="ECO:0000313" key="3">
    <source>
        <dbReference type="Proteomes" id="UP001378188"/>
    </source>
</evidence>
<name>A0AAW9RQ62_9HYPH</name>
<dbReference type="Proteomes" id="UP001378188">
    <property type="component" value="Unassembled WGS sequence"/>
</dbReference>
<dbReference type="Pfam" id="PF08885">
    <property type="entry name" value="GSCFA"/>
    <property type="match status" value="1"/>
</dbReference>
<proteinExistence type="predicted"/>
<sequence>MATAGSDFARTIRRELISRNCNYFDAEPAPAMLPPQRHDEFGFGQFSARYGRIPTVAQLRQLAERAFGLRTFEETIWESDGRFYDVFRPVVEPNGYVSAEEVGHCRDSHLRNVRRLFEEAHVLVFALGRTEAWRSRADGLVHPMRPGTVAGTFDPETYEHVVFAADDVVADFEAFMAIVRGANPDIKFILTDSPASAVEMTDDRSGTSATNSAREVLRTAAETLRARYDCIDYLRTGEPATSSDVPFAVRTGDGRLDEDLEMAMDAFFSEHGEGSVEMLAGAEDPALRLAREAAEMLMARQQEICDDLMTEAAKGEDREGPS</sequence>
<dbReference type="AlphaFoldDB" id="A0AAW9RQ62"/>
<reference evidence="2 3" key="1">
    <citation type="submission" date="2024-02" db="EMBL/GenBank/DDBJ databases">
        <title>Genome analysis and characterization of Microbaculum marinisediminis sp. nov., isolated from marine sediment.</title>
        <authorList>
            <person name="Du Z.-J."/>
            <person name="Ye Y.-Q."/>
            <person name="Zhang Z.-R."/>
            <person name="Yuan S.-M."/>
            <person name="Zhang X.-Y."/>
        </authorList>
    </citation>
    <scope>NUCLEOTIDE SEQUENCE [LARGE SCALE GENOMIC DNA]</scope>
    <source>
        <strain evidence="2 3">SDUM1044001</strain>
    </source>
</reference>
<comment type="caution">
    <text evidence="2">The sequence shown here is derived from an EMBL/GenBank/DDBJ whole genome shotgun (WGS) entry which is preliminary data.</text>
</comment>
<evidence type="ECO:0000259" key="1">
    <source>
        <dbReference type="Pfam" id="PF08885"/>
    </source>
</evidence>
<accession>A0AAW9RQ62</accession>